<sequence length="102" mass="11529">MRICLFLELCFFFFPRQSLAVVAQAGVLWCDLGSLQPPPPGFKRLSCLSLLSSWDCRHVPPCPAYFCIFSRNRVSPCWPGWSQTPDLVIHLPRPPKVLGLQA</sequence>
<reference evidence="2" key="3">
    <citation type="submission" date="2025-09" db="UniProtKB">
        <authorList>
            <consortium name="Ensembl"/>
        </authorList>
    </citation>
    <scope>IDENTIFICATION</scope>
</reference>
<dbReference type="PANTHER" id="PTHR46254">
    <property type="entry name" value="PROTEIN GVQW1-RELATED"/>
    <property type="match status" value="1"/>
</dbReference>
<proteinExistence type="predicted"/>
<reference evidence="2" key="2">
    <citation type="submission" date="2025-08" db="UniProtKB">
        <authorList>
            <consortium name="Ensembl"/>
        </authorList>
    </citation>
    <scope>IDENTIFICATION</scope>
</reference>
<name>A0A8I5TUP4_PONAB</name>
<accession>A0A8I5TUP4</accession>
<evidence type="ECO:0000256" key="1">
    <source>
        <dbReference type="SAM" id="SignalP"/>
    </source>
</evidence>
<dbReference type="AlphaFoldDB" id="A0A8I5TUP4"/>
<feature type="chain" id="PRO_5035199603" description="Secreted protein" evidence="1">
    <location>
        <begin position="21"/>
        <end position="102"/>
    </location>
</feature>
<dbReference type="Ensembl" id="ENSPPYT00000038639.1">
    <property type="protein sequence ID" value="ENSPPYP00000043064.1"/>
    <property type="gene ID" value="ENSPPYG00000035142.1"/>
</dbReference>
<feature type="signal peptide" evidence="1">
    <location>
        <begin position="1"/>
        <end position="20"/>
    </location>
</feature>
<evidence type="ECO:0008006" key="4">
    <source>
        <dbReference type="Google" id="ProtNLM"/>
    </source>
</evidence>
<keyword evidence="1" id="KW-0732">Signal</keyword>
<dbReference type="OMA" id="QAIVCIF"/>
<keyword evidence="3" id="KW-1185">Reference proteome</keyword>
<dbReference type="Proteomes" id="UP000001595">
    <property type="component" value="Chromosome 20"/>
</dbReference>
<evidence type="ECO:0000313" key="2">
    <source>
        <dbReference type="Ensembl" id="ENSPPYP00000043064.1"/>
    </source>
</evidence>
<dbReference type="GeneTree" id="ENSGT00940000161627"/>
<protein>
    <recommendedName>
        <fullName evidence="4">Secreted protein</fullName>
    </recommendedName>
</protein>
<organism evidence="2 3">
    <name type="scientific">Pongo abelii</name>
    <name type="common">Sumatran orangutan</name>
    <name type="synonym">Pongo pygmaeus abelii</name>
    <dbReference type="NCBI Taxonomy" id="9601"/>
    <lineage>
        <taxon>Eukaryota</taxon>
        <taxon>Metazoa</taxon>
        <taxon>Chordata</taxon>
        <taxon>Craniata</taxon>
        <taxon>Vertebrata</taxon>
        <taxon>Euteleostomi</taxon>
        <taxon>Mammalia</taxon>
        <taxon>Eutheria</taxon>
        <taxon>Euarchontoglires</taxon>
        <taxon>Primates</taxon>
        <taxon>Haplorrhini</taxon>
        <taxon>Catarrhini</taxon>
        <taxon>Hominidae</taxon>
        <taxon>Pongo</taxon>
    </lineage>
</organism>
<reference evidence="2 3" key="1">
    <citation type="submission" date="2008-02" db="EMBL/GenBank/DDBJ databases">
        <title>A 6x draft sequence assembly of the Pongo pygmaeus abelii genome.</title>
        <authorList>
            <person name="Wilson R.K."/>
            <person name="Mardis E."/>
        </authorList>
    </citation>
    <scope>NUCLEOTIDE SEQUENCE [LARGE SCALE GENOMIC DNA]</scope>
</reference>
<evidence type="ECO:0000313" key="3">
    <source>
        <dbReference type="Proteomes" id="UP000001595"/>
    </source>
</evidence>